<gene>
    <name evidence="1" type="ORF">CPELLU_LOCUS20385</name>
</gene>
<dbReference type="EMBL" id="CAJVQA010060426">
    <property type="protein sequence ID" value="CAG8828333.1"/>
    <property type="molecule type" value="Genomic_DNA"/>
</dbReference>
<name>A0A9N9KGU7_9GLOM</name>
<proteinExistence type="predicted"/>
<reference evidence="1" key="1">
    <citation type="submission" date="2021-06" db="EMBL/GenBank/DDBJ databases">
        <authorList>
            <person name="Kallberg Y."/>
            <person name="Tangrot J."/>
            <person name="Rosling A."/>
        </authorList>
    </citation>
    <scope>NUCLEOTIDE SEQUENCE</scope>
    <source>
        <strain evidence="1">FL966</strain>
    </source>
</reference>
<comment type="caution">
    <text evidence="1">The sequence shown here is derived from an EMBL/GenBank/DDBJ whole genome shotgun (WGS) entry which is preliminary data.</text>
</comment>
<feature type="non-terminal residue" evidence="1">
    <location>
        <position position="1"/>
    </location>
</feature>
<protein>
    <submittedName>
        <fullName evidence="1">10141_t:CDS:1</fullName>
    </submittedName>
</protein>
<dbReference type="Proteomes" id="UP000789759">
    <property type="component" value="Unassembled WGS sequence"/>
</dbReference>
<keyword evidence="2" id="KW-1185">Reference proteome</keyword>
<evidence type="ECO:0000313" key="1">
    <source>
        <dbReference type="EMBL" id="CAG8828333.1"/>
    </source>
</evidence>
<organism evidence="1 2">
    <name type="scientific">Cetraspora pellucida</name>
    <dbReference type="NCBI Taxonomy" id="1433469"/>
    <lineage>
        <taxon>Eukaryota</taxon>
        <taxon>Fungi</taxon>
        <taxon>Fungi incertae sedis</taxon>
        <taxon>Mucoromycota</taxon>
        <taxon>Glomeromycotina</taxon>
        <taxon>Glomeromycetes</taxon>
        <taxon>Diversisporales</taxon>
        <taxon>Gigasporaceae</taxon>
        <taxon>Cetraspora</taxon>
    </lineage>
</organism>
<accession>A0A9N9KGU7</accession>
<sequence length="129" mass="15497">CTHSYPNTTVETVLKNHFMNKHKDLWINIRRNTKMGGKEKRKQKEVYRYEEEIFTPSIFDNESNYENEVTQSDNQINQDIEIEENNTSIEEFSIVKNIKSIEVYDDKTFKMKVDHNKIEINGRCKIEFK</sequence>
<evidence type="ECO:0000313" key="2">
    <source>
        <dbReference type="Proteomes" id="UP000789759"/>
    </source>
</evidence>
<dbReference type="AlphaFoldDB" id="A0A9N9KGU7"/>